<evidence type="ECO:0000256" key="3">
    <source>
        <dbReference type="ARBA" id="ARBA00022475"/>
    </source>
</evidence>
<feature type="transmembrane region" description="Helical" evidence="7">
    <location>
        <begin position="323"/>
        <end position="345"/>
    </location>
</feature>
<feature type="transmembrane region" description="Helical" evidence="7">
    <location>
        <begin position="100"/>
        <end position="118"/>
    </location>
</feature>
<accession>A0A5B8UBR3</accession>
<dbReference type="PROSITE" id="PS50850">
    <property type="entry name" value="MFS"/>
    <property type="match status" value="1"/>
</dbReference>
<proteinExistence type="predicted"/>
<feature type="transmembrane region" description="Helical" evidence="7">
    <location>
        <begin position="71"/>
        <end position="94"/>
    </location>
</feature>
<dbReference type="Proteomes" id="UP000321805">
    <property type="component" value="Chromosome"/>
</dbReference>
<evidence type="ECO:0000256" key="2">
    <source>
        <dbReference type="ARBA" id="ARBA00022448"/>
    </source>
</evidence>
<evidence type="ECO:0000313" key="10">
    <source>
        <dbReference type="Proteomes" id="UP000321805"/>
    </source>
</evidence>
<keyword evidence="4 7" id="KW-0812">Transmembrane</keyword>
<keyword evidence="2" id="KW-0813">Transport</keyword>
<dbReference type="KEGG" id="bsol:FSW04_02515"/>
<feature type="transmembrane region" description="Helical" evidence="7">
    <location>
        <begin position="351"/>
        <end position="374"/>
    </location>
</feature>
<dbReference type="InterPro" id="IPR011701">
    <property type="entry name" value="MFS"/>
</dbReference>
<evidence type="ECO:0000313" key="9">
    <source>
        <dbReference type="EMBL" id="QEC50623.1"/>
    </source>
</evidence>
<dbReference type="PRINTS" id="PR01036">
    <property type="entry name" value="TCRTETB"/>
</dbReference>
<dbReference type="Gene3D" id="1.20.1250.20">
    <property type="entry name" value="MFS general substrate transporter like domains"/>
    <property type="match status" value="1"/>
</dbReference>
<dbReference type="InterPro" id="IPR004638">
    <property type="entry name" value="EmrB-like"/>
</dbReference>
<evidence type="ECO:0000259" key="8">
    <source>
        <dbReference type="PROSITE" id="PS50850"/>
    </source>
</evidence>
<evidence type="ECO:0000256" key="4">
    <source>
        <dbReference type="ARBA" id="ARBA00022692"/>
    </source>
</evidence>
<dbReference type="InterPro" id="IPR036259">
    <property type="entry name" value="MFS_trans_sf"/>
</dbReference>
<sequence length="493" mass="51045">MRWWTLGAVCVATFMLLLDITIVNVAIPTIRDDLGASFQDLQWVVDAYALTLASFLLTAGSLADRFGRRRVFVLGLGLFTVASLLCGLSTSPLALNLSRGLQGIGGAAMFATSLALLASAFRGRERGTALGIWGATTGASVAVGPLVGGVLVEHVSWQSIFFVNLPIGVAAIAVSLRTVTESRDPNAARIDWAGLVTLSGGLFALIFALVRGNSEGWGSGLILGLFALAAVLLVAFVAVEGRQERPMFDLSLLRKPTFVGASLVAFCLSASMFAMFLYLTLYVQNSLGYAPLDAGLRFLPITLLSFVFAAVSGNLTERVPVRLLLGGGLGLVGLGLLLMTGLHAGSSWTHLLPGFLVAGAGIGLTNPAIASSAVGVVDPRRTGMASGVNSTFRQVGIATGIAALGAIFQSSVTGRVTDALAASGRPPGSVRLPPPEILVQGDPRVVGPLREAFLTGYTGALSEILLIAGIVALVGAVGALVLVRRKDFVTHGH</sequence>
<keyword evidence="6 7" id="KW-0472">Membrane</keyword>
<evidence type="ECO:0000256" key="1">
    <source>
        <dbReference type="ARBA" id="ARBA00004651"/>
    </source>
</evidence>
<feature type="transmembrane region" description="Helical" evidence="7">
    <location>
        <begin position="258"/>
        <end position="282"/>
    </location>
</feature>
<dbReference type="OrthoDB" id="9781469at2"/>
<keyword evidence="10" id="KW-1185">Reference proteome</keyword>
<dbReference type="GO" id="GO:0005886">
    <property type="term" value="C:plasma membrane"/>
    <property type="evidence" value="ECO:0007669"/>
    <property type="project" value="UniProtKB-SubCell"/>
</dbReference>
<dbReference type="CDD" id="cd17321">
    <property type="entry name" value="MFS_MMR_MDR_like"/>
    <property type="match status" value="1"/>
</dbReference>
<dbReference type="Pfam" id="PF07690">
    <property type="entry name" value="MFS_1"/>
    <property type="match status" value="1"/>
</dbReference>
<dbReference type="PANTHER" id="PTHR42718">
    <property type="entry name" value="MAJOR FACILITATOR SUPERFAMILY MULTIDRUG TRANSPORTER MFSC"/>
    <property type="match status" value="1"/>
</dbReference>
<dbReference type="SUPFAM" id="SSF103473">
    <property type="entry name" value="MFS general substrate transporter"/>
    <property type="match status" value="1"/>
</dbReference>
<protein>
    <submittedName>
        <fullName evidence="9">MFS transporter</fullName>
    </submittedName>
</protein>
<feature type="transmembrane region" description="Helical" evidence="7">
    <location>
        <begin position="216"/>
        <end position="238"/>
    </location>
</feature>
<keyword evidence="5 7" id="KW-1133">Transmembrane helix</keyword>
<dbReference type="EMBL" id="CP042430">
    <property type="protein sequence ID" value="QEC50623.1"/>
    <property type="molecule type" value="Genomic_DNA"/>
</dbReference>
<feature type="transmembrane region" description="Helical" evidence="7">
    <location>
        <begin position="464"/>
        <end position="483"/>
    </location>
</feature>
<comment type="subcellular location">
    <subcellularLocation>
        <location evidence="1">Cell membrane</location>
        <topology evidence="1">Multi-pass membrane protein</topology>
    </subcellularLocation>
</comment>
<dbReference type="Gene3D" id="1.20.1720.10">
    <property type="entry name" value="Multidrug resistance protein D"/>
    <property type="match status" value="1"/>
</dbReference>
<reference evidence="9 10" key="1">
    <citation type="journal article" date="2018" name="J. Microbiol.">
        <title>Baekduia soli gen. nov., sp. nov., a novel bacterium isolated from the soil of Baekdu Mountain and proposal of a novel family name, Baekduiaceae fam. nov.</title>
        <authorList>
            <person name="An D.S."/>
            <person name="Siddiqi M.Z."/>
            <person name="Kim K.H."/>
            <person name="Yu H.S."/>
            <person name="Im W.T."/>
        </authorList>
    </citation>
    <scope>NUCLEOTIDE SEQUENCE [LARGE SCALE GENOMIC DNA]</scope>
    <source>
        <strain evidence="9 10">BR7-21</strain>
    </source>
</reference>
<keyword evidence="3" id="KW-1003">Cell membrane</keyword>
<feature type="transmembrane region" description="Helical" evidence="7">
    <location>
        <begin position="157"/>
        <end position="180"/>
    </location>
</feature>
<dbReference type="PANTHER" id="PTHR42718:SF49">
    <property type="entry name" value="EXPORT PROTEIN"/>
    <property type="match status" value="1"/>
</dbReference>
<name>A0A5B8UBR3_9ACTN</name>
<organism evidence="9 10">
    <name type="scientific">Baekduia soli</name>
    <dbReference type="NCBI Taxonomy" id="496014"/>
    <lineage>
        <taxon>Bacteria</taxon>
        <taxon>Bacillati</taxon>
        <taxon>Actinomycetota</taxon>
        <taxon>Thermoleophilia</taxon>
        <taxon>Solirubrobacterales</taxon>
        <taxon>Baekduiaceae</taxon>
        <taxon>Baekduia</taxon>
    </lineage>
</organism>
<gene>
    <name evidence="9" type="ORF">FSW04_02515</name>
</gene>
<feature type="transmembrane region" description="Helical" evidence="7">
    <location>
        <begin position="294"/>
        <end position="311"/>
    </location>
</feature>
<feature type="transmembrane region" description="Helical" evidence="7">
    <location>
        <begin position="395"/>
        <end position="412"/>
    </location>
</feature>
<feature type="transmembrane region" description="Helical" evidence="7">
    <location>
        <begin position="130"/>
        <end position="151"/>
    </location>
</feature>
<dbReference type="GO" id="GO:0022857">
    <property type="term" value="F:transmembrane transporter activity"/>
    <property type="evidence" value="ECO:0007669"/>
    <property type="project" value="InterPro"/>
</dbReference>
<dbReference type="InterPro" id="IPR020846">
    <property type="entry name" value="MFS_dom"/>
</dbReference>
<dbReference type="AlphaFoldDB" id="A0A5B8UBR3"/>
<feature type="transmembrane region" description="Helical" evidence="7">
    <location>
        <begin position="41"/>
        <end position="59"/>
    </location>
</feature>
<evidence type="ECO:0000256" key="5">
    <source>
        <dbReference type="ARBA" id="ARBA00022989"/>
    </source>
</evidence>
<feature type="domain" description="Major facilitator superfamily (MFS) profile" evidence="8">
    <location>
        <begin position="5"/>
        <end position="487"/>
    </location>
</feature>
<feature type="transmembrane region" description="Helical" evidence="7">
    <location>
        <begin position="192"/>
        <end position="210"/>
    </location>
</feature>
<dbReference type="NCBIfam" id="TIGR00711">
    <property type="entry name" value="efflux_EmrB"/>
    <property type="match status" value="1"/>
</dbReference>
<evidence type="ECO:0000256" key="6">
    <source>
        <dbReference type="ARBA" id="ARBA00023136"/>
    </source>
</evidence>
<evidence type="ECO:0000256" key="7">
    <source>
        <dbReference type="SAM" id="Phobius"/>
    </source>
</evidence>